<dbReference type="Proteomes" id="UP000017559">
    <property type="component" value="Unassembled WGS sequence"/>
</dbReference>
<evidence type="ECO:0000313" key="1">
    <source>
        <dbReference type="EMBL" id="ESK87453.1"/>
    </source>
</evidence>
<proteinExistence type="predicted"/>
<comment type="caution">
    <text evidence="1">The sequence shown here is derived from an EMBL/GenBank/DDBJ whole genome shotgun (WGS) entry which is preliminary data.</text>
</comment>
<dbReference type="EMBL" id="AWSO01000783">
    <property type="protein sequence ID" value="ESK87453.1"/>
    <property type="molecule type" value="Genomic_DNA"/>
</dbReference>
<gene>
    <name evidence="1" type="ORF">Moror_11628</name>
</gene>
<dbReference type="OrthoDB" id="5600002at2759"/>
<organism evidence="1 2">
    <name type="scientific">Moniliophthora roreri (strain MCA 2997)</name>
    <name type="common">Cocoa frosty pod rot fungus</name>
    <name type="synonym">Crinipellis roreri</name>
    <dbReference type="NCBI Taxonomy" id="1381753"/>
    <lineage>
        <taxon>Eukaryota</taxon>
        <taxon>Fungi</taxon>
        <taxon>Dikarya</taxon>
        <taxon>Basidiomycota</taxon>
        <taxon>Agaricomycotina</taxon>
        <taxon>Agaricomycetes</taxon>
        <taxon>Agaricomycetidae</taxon>
        <taxon>Agaricales</taxon>
        <taxon>Marasmiineae</taxon>
        <taxon>Marasmiaceae</taxon>
        <taxon>Moniliophthora</taxon>
    </lineage>
</organism>
<accession>V2WKR4</accession>
<dbReference type="HOGENOM" id="CLU_512971_0_0_1"/>
<keyword evidence="2" id="KW-1185">Reference proteome</keyword>
<evidence type="ECO:0008006" key="3">
    <source>
        <dbReference type="Google" id="ProtNLM"/>
    </source>
</evidence>
<evidence type="ECO:0000313" key="2">
    <source>
        <dbReference type="Proteomes" id="UP000017559"/>
    </source>
</evidence>
<dbReference type="KEGG" id="mrr:Moror_11628"/>
<protein>
    <recommendedName>
        <fullName evidence="3">F-box domain-containing protein</fullName>
    </recommendedName>
</protein>
<reference evidence="1 2" key="1">
    <citation type="journal article" date="2014" name="BMC Genomics">
        <title>Genome and secretome analysis of the hemibiotrophic fungal pathogen, Moniliophthora roreri, which causes frosty pod rot disease of cacao: mechanisms of the biotrophic and necrotrophic phases.</title>
        <authorList>
            <person name="Meinhardt L.W."/>
            <person name="Costa G.G.L."/>
            <person name="Thomazella D.P.T."/>
            <person name="Teixeira P.J.P.L."/>
            <person name="Carazzolle M.F."/>
            <person name="Schuster S.C."/>
            <person name="Carlson J.E."/>
            <person name="Guiltinan M.J."/>
            <person name="Mieczkowski P."/>
            <person name="Farmer A."/>
            <person name="Ramaraj T."/>
            <person name="Crozier J."/>
            <person name="Davis R.E."/>
            <person name="Shao J."/>
            <person name="Melnick R.L."/>
            <person name="Pereira G.A.G."/>
            <person name="Bailey B.A."/>
        </authorList>
    </citation>
    <scope>NUCLEOTIDE SEQUENCE [LARGE SCALE GENOMIC DNA]</scope>
    <source>
        <strain evidence="1 2">MCA 2997</strain>
    </source>
</reference>
<dbReference type="AlphaFoldDB" id="V2WKR4"/>
<name>V2WKR4_MONRO</name>
<sequence>MDSGQRSRLRHQHRRRPHVCPNLEVDRVPRSSTLDIPPEIWGKIADFSTLSTKKQLCCVSLSFRILGTQRLYREVVLEGVDQALKCCKTLRSNPLAAQSVRIFSVVLPSQLGTTKPYPRFFKHIAETLSTCRGIEELSITCSPSSLYARKVHIMIQNITFPDLTSVHFATPIQPVVLYAFLDRHRHTLRSAQLTYPDKEDTQLDNERQEGGKFALKQLDGPAQIIMPLLSWVDAPFLSQLALSFSSGDAPDLVLSDVNNAWRPLNVDELHLDLTFYQKQDSVLKGLLTCFSDVVSLRLSTYFDLDLAELMCKNISSFRRLRVLVFNSTPDHAITRYTGDEHAMVIRLGTACPSLQTCQIWTCPIWKRVVDGVWVPGKDSIDAGIFMLEMLSRRHSLAVKRLLQHLDSYSQVVPEVTETIKHFQKADNPVDETVMKDLLRLGQKLGFWDYAEAFYFSFKYVPPQHRPALRPPVPQRTVSVADMFSNEFMQSVASQLEDFETGLFRPDGDINFERDFGQWFNHPDDIAGLEMR</sequence>